<protein>
    <recommendedName>
        <fullName evidence="3">Carboxypeptidase regulatory-like domain-containing protein</fullName>
    </recommendedName>
</protein>
<comment type="caution">
    <text evidence="1">The sequence shown here is derived from an EMBL/GenBank/DDBJ whole genome shotgun (WGS) entry which is preliminary data.</text>
</comment>
<name>A0A1F4UCP6_UNCW3</name>
<organism evidence="1 2">
    <name type="scientific">candidate division WOR-3 bacterium RBG_13_43_14</name>
    <dbReference type="NCBI Taxonomy" id="1802590"/>
    <lineage>
        <taxon>Bacteria</taxon>
        <taxon>Bacteria division WOR-3</taxon>
    </lineage>
</organism>
<dbReference type="EMBL" id="MEUM01000053">
    <property type="protein sequence ID" value="OGC42701.1"/>
    <property type="molecule type" value="Genomic_DNA"/>
</dbReference>
<evidence type="ECO:0000313" key="1">
    <source>
        <dbReference type="EMBL" id="OGC42701.1"/>
    </source>
</evidence>
<dbReference type="AlphaFoldDB" id="A0A1F4UCP6"/>
<gene>
    <name evidence="1" type="ORF">A2Y85_06345</name>
</gene>
<reference evidence="1 2" key="1">
    <citation type="journal article" date="2016" name="Nat. Commun.">
        <title>Thousands of microbial genomes shed light on interconnected biogeochemical processes in an aquifer system.</title>
        <authorList>
            <person name="Anantharaman K."/>
            <person name="Brown C.T."/>
            <person name="Hug L.A."/>
            <person name="Sharon I."/>
            <person name="Castelle C.J."/>
            <person name="Probst A.J."/>
            <person name="Thomas B.C."/>
            <person name="Singh A."/>
            <person name="Wilkins M.J."/>
            <person name="Karaoz U."/>
            <person name="Brodie E.L."/>
            <person name="Williams K.H."/>
            <person name="Hubbard S.S."/>
            <person name="Banfield J.F."/>
        </authorList>
    </citation>
    <scope>NUCLEOTIDE SEQUENCE [LARGE SCALE GENOMIC DNA]</scope>
</reference>
<dbReference type="SUPFAM" id="SSF49478">
    <property type="entry name" value="Cna protein B-type domain"/>
    <property type="match status" value="1"/>
</dbReference>
<proteinExistence type="predicted"/>
<accession>A0A1F4UCP6</accession>
<evidence type="ECO:0008006" key="3">
    <source>
        <dbReference type="Google" id="ProtNLM"/>
    </source>
</evidence>
<dbReference type="Proteomes" id="UP000177025">
    <property type="component" value="Unassembled WGS sequence"/>
</dbReference>
<sequence length="114" mass="12506">MKCIMMALIAFLALGATTIAYGGGLYGVIRNGDGNAVVGASVQAFSDEGNSEIVTSGAGGYYCITTLWPGRTYKFVKAWKDDPIYQHGYNYDDFTFVYGYSYERNVTIQPPIEK</sequence>
<evidence type="ECO:0000313" key="2">
    <source>
        <dbReference type="Proteomes" id="UP000177025"/>
    </source>
</evidence>